<protein>
    <submittedName>
        <fullName evidence="2">PIN domain-containing protein</fullName>
    </submittedName>
</protein>
<dbReference type="InterPro" id="IPR029060">
    <property type="entry name" value="PIN-like_dom_sf"/>
</dbReference>
<proteinExistence type="predicted"/>
<dbReference type="RefSeq" id="WP_115791813.1">
    <property type="nucleotide sequence ID" value="NZ_QSLN01000001.1"/>
</dbReference>
<dbReference type="CDD" id="cd18692">
    <property type="entry name" value="PIN_VapC-like"/>
    <property type="match status" value="1"/>
</dbReference>
<dbReference type="InterPro" id="IPR002716">
    <property type="entry name" value="PIN_dom"/>
</dbReference>
<evidence type="ECO:0000259" key="1">
    <source>
        <dbReference type="Pfam" id="PF01850"/>
    </source>
</evidence>
<evidence type="ECO:0000313" key="3">
    <source>
        <dbReference type="Proteomes" id="UP000256329"/>
    </source>
</evidence>
<dbReference type="SUPFAM" id="SSF88723">
    <property type="entry name" value="PIN domain-like"/>
    <property type="match status" value="1"/>
</dbReference>
<sequence length="143" mass="16354">MNAKKIERQFLDTNILVYAHDVSAGEKHIRAKNLLENLWLTGSGCLSVQVLQEFYITVTRKVKTPLSPEKALQVIEYLSNWRVHVPGPVDVLEAIRIHQHLKISFWDAMIIRSAEVLGCRIVWSEDLNPGQYYGQVVVKNPFA</sequence>
<comment type="caution">
    <text evidence="2">The sequence shown here is derived from an EMBL/GenBank/DDBJ whole genome shotgun (WGS) entry which is preliminary data.</text>
</comment>
<feature type="domain" description="PIN" evidence="1">
    <location>
        <begin position="10"/>
        <end position="127"/>
    </location>
</feature>
<keyword evidence="3" id="KW-1185">Reference proteome</keyword>
<organism evidence="2 3">
    <name type="scientific">Ammonifex thiophilus</name>
    <dbReference type="NCBI Taxonomy" id="444093"/>
    <lineage>
        <taxon>Bacteria</taxon>
        <taxon>Bacillati</taxon>
        <taxon>Bacillota</taxon>
        <taxon>Clostridia</taxon>
        <taxon>Thermoanaerobacterales</taxon>
        <taxon>Thermoanaerobacteraceae</taxon>
        <taxon>Ammonifex</taxon>
    </lineage>
</organism>
<dbReference type="AlphaFoldDB" id="A0A3D8P8R4"/>
<dbReference type="Gene3D" id="3.40.50.1010">
    <property type="entry name" value="5'-nuclease"/>
    <property type="match status" value="1"/>
</dbReference>
<dbReference type="Pfam" id="PF01850">
    <property type="entry name" value="PIN"/>
    <property type="match status" value="1"/>
</dbReference>
<dbReference type="Proteomes" id="UP000256329">
    <property type="component" value="Unassembled WGS sequence"/>
</dbReference>
<reference evidence="2 3" key="1">
    <citation type="submission" date="2018-08" db="EMBL/GenBank/DDBJ databases">
        <title>Form III RuBisCO-mediated autotrophy in Thermodesulfobium bacteria.</title>
        <authorList>
            <person name="Toshchakov S.V."/>
            <person name="Kublanov I.V."/>
            <person name="Frolov E."/>
            <person name="Bonch-Osmolovskaya E.A."/>
            <person name="Tourova T.P."/>
            <person name="Chernych N.A."/>
            <person name="Lebedinsky A.V."/>
        </authorList>
    </citation>
    <scope>NUCLEOTIDE SEQUENCE [LARGE SCALE GENOMIC DNA]</scope>
    <source>
        <strain evidence="2 3">SR</strain>
    </source>
</reference>
<dbReference type="OrthoDB" id="13900at2"/>
<dbReference type="EMBL" id="QSLN01000001">
    <property type="protein sequence ID" value="RDV84819.1"/>
    <property type="molecule type" value="Genomic_DNA"/>
</dbReference>
<name>A0A3D8P8R4_9THEO</name>
<accession>A0A3D8P8R4</accession>
<gene>
    <name evidence="2" type="ORF">DXX99_01915</name>
</gene>
<evidence type="ECO:0000313" key="2">
    <source>
        <dbReference type="EMBL" id="RDV84819.1"/>
    </source>
</evidence>